<organism evidence="1 2">
    <name type="scientific">Apolygus lucorum</name>
    <name type="common">Small green plant bug</name>
    <name type="synonym">Lygocoris lucorum</name>
    <dbReference type="NCBI Taxonomy" id="248454"/>
    <lineage>
        <taxon>Eukaryota</taxon>
        <taxon>Metazoa</taxon>
        <taxon>Ecdysozoa</taxon>
        <taxon>Arthropoda</taxon>
        <taxon>Hexapoda</taxon>
        <taxon>Insecta</taxon>
        <taxon>Pterygota</taxon>
        <taxon>Neoptera</taxon>
        <taxon>Paraneoptera</taxon>
        <taxon>Hemiptera</taxon>
        <taxon>Heteroptera</taxon>
        <taxon>Panheteroptera</taxon>
        <taxon>Cimicomorpha</taxon>
        <taxon>Miridae</taxon>
        <taxon>Mirini</taxon>
        <taxon>Apolygus</taxon>
    </lineage>
</organism>
<proteinExistence type="predicted"/>
<evidence type="ECO:0000313" key="1">
    <source>
        <dbReference type="EMBL" id="KAF6215704.1"/>
    </source>
</evidence>
<evidence type="ECO:0000313" key="2">
    <source>
        <dbReference type="Proteomes" id="UP000466442"/>
    </source>
</evidence>
<comment type="caution">
    <text evidence="1">The sequence shown here is derived from an EMBL/GenBank/DDBJ whole genome shotgun (WGS) entry which is preliminary data.</text>
</comment>
<dbReference type="AlphaFoldDB" id="A0A8S9Y4E9"/>
<name>A0A8S9Y4E9_APOLU</name>
<accession>A0A8S9Y4E9</accession>
<sequence length="98" mass="11400">MEERTKKIVAAAGGMYALSVLVSRKKDRKKWEKEWISRRNAHSHMGLVKELQAEEREDYKYSTKRNWTVSKVQALEMKVGISGRDSPCRILDFLSAKE</sequence>
<keyword evidence="2" id="KW-1185">Reference proteome</keyword>
<reference evidence="1" key="1">
    <citation type="journal article" date="2021" name="Mol. Ecol. Resour.">
        <title>Apolygus lucorum genome provides insights into omnivorousness and mesophyll feeding.</title>
        <authorList>
            <person name="Liu Y."/>
            <person name="Liu H."/>
            <person name="Wang H."/>
            <person name="Huang T."/>
            <person name="Liu B."/>
            <person name="Yang B."/>
            <person name="Yin L."/>
            <person name="Li B."/>
            <person name="Zhang Y."/>
            <person name="Zhang S."/>
            <person name="Jiang F."/>
            <person name="Zhang X."/>
            <person name="Ren Y."/>
            <person name="Wang B."/>
            <person name="Wang S."/>
            <person name="Lu Y."/>
            <person name="Wu K."/>
            <person name="Fan W."/>
            <person name="Wang G."/>
        </authorList>
    </citation>
    <scope>NUCLEOTIDE SEQUENCE</scope>
    <source>
        <strain evidence="1">12Hb</strain>
    </source>
</reference>
<dbReference type="EMBL" id="WIXP02000001">
    <property type="protein sequence ID" value="KAF6215704.1"/>
    <property type="molecule type" value="Genomic_DNA"/>
</dbReference>
<gene>
    <name evidence="1" type="ORF">GE061_000035</name>
</gene>
<protein>
    <submittedName>
        <fullName evidence="1">Uncharacterized protein</fullName>
    </submittedName>
</protein>
<dbReference type="Proteomes" id="UP000466442">
    <property type="component" value="Linkage Group LG1"/>
</dbReference>